<comment type="caution">
    <text evidence="2">The sequence shown here is derived from an EMBL/GenBank/DDBJ whole genome shotgun (WGS) entry which is preliminary data.</text>
</comment>
<dbReference type="Proteomes" id="UP001396334">
    <property type="component" value="Unassembled WGS sequence"/>
</dbReference>
<reference evidence="2 3" key="1">
    <citation type="journal article" date="2024" name="G3 (Bethesda)">
        <title>Genome assembly of Hibiscus sabdariffa L. provides insights into metabolisms of medicinal natural products.</title>
        <authorList>
            <person name="Kim T."/>
        </authorList>
    </citation>
    <scope>NUCLEOTIDE SEQUENCE [LARGE SCALE GENOMIC DNA]</scope>
    <source>
        <strain evidence="2">TK-2024</strain>
        <tissue evidence="2">Old leaves</tissue>
    </source>
</reference>
<sequence length="125" mass="14097">MEDGALCFRSLLGDCSTLEVELWGVYIGLGCAWARGLRRVLVETDCMEACRLLQGGLHASDISNLTKHIHEICKRGWMISFHHVSHSENKVADFLVKQVNGVDFDIYLFDNPLTYVVHCLQDDEG</sequence>
<dbReference type="InterPro" id="IPR012337">
    <property type="entry name" value="RNaseH-like_sf"/>
</dbReference>
<gene>
    <name evidence="2" type="ORF">V6N11_019188</name>
</gene>
<organism evidence="2 3">
    <name type="scientific">Hibiscus sabdariffa</name>
    <name type="common">roselle</name>
    <dbReference type="NCBI Taxonomy" id="183260"/>
    <lineage>
        <taxon>Eukaryota</taxon>
        <taxon>Viridiplantae</taxon>
        <taxon>Streptophyta</taxon>
        <taxon>Embryophyta</taxon>
        <taxon>Tracheophyta</taxon>
        <taxon>Spermatophyta</taxon>
        <taxon>Magnoliopsida</taxon>
        <taxon>eudicotyledons</taxon>
        <taxon>Gunneridae</taxon>
        <taxon>Pentapetalae</taxon>
        <taxon>rosids</taxon>
        <taxon>malvids</taxon>
        <taxon>Malvales</taxon>
        <taxon>Malvaceae</taxon>
        <taxon>Malvoideae</taxon>
        <taxon>Hibiscus</taxon>
    </lineage>
</organism>
<dbReference type="PANTHER" id="PTHR47723:SF19">
    <property type="entry name" value="POLYNUCLEOTIDYL TRANSFERASE, RIBONUCLEASE H-LIKE SUPERFAMILY PROTEIN"/>
    <property type="match status" value="1"/>
</dbReference>
<dbReference type="EMBL" id="JBBPBN010000028">
    <property type="protein sequence ID" value="KAK9006857.1"/>
    <property type="molecule type" value="Genomic_DNA"/>
</dbReference>
<dbReference type="InterPro" id="IPR053151">
    <property type="entry name" value="RNase_H-like"/>
</dbReference>
<proteinExistence type="predicted"/>
<dbReference type="InterPro" id="IPR002156">
    <property type="entry name" value="RNaseH_domain"/>
</dbReference>
<evidence type="ECO:0000313" key="2">
    <source>
        <dbReference type="EMBL" id="KAK9006857.1"/>
    </source>
</evidence>
<dbReference type="SUPFAM" id="SSF53098">
    <property type="entry name" value="Ribonuclease H-like"/>
    <property type="match status" value="1"/>
</dbReference>
<protein>
    <recommendedName>
        <fullName evidence="1">RNase H type-1 domain-containing protein</fullName>
    </recommendedName>
</protein>
<dbReference type="Pfam" id="PF13456">
    <property type="entry name" value="RVT_3"/>
    <property type="match status" value="1"/>
</dbReference>
<dbReference type="CDD" id="cd06222">
    <property type="entry name" value="RNase_H_like"/>
    <property type="match status" value="1"/>
</dbReference>
<evidence type="ECO:0000313" key="3">
    <source>
        <dbReference type="Proteomes" id="UP001396334"/>
    </source>
</evidence>
<accession>A0ABR2R1L5</accession>
<evidence type="ECO:0000259" key="1">
    <source>
        <dbReference type="Pfam" id="PF13456"/>
    </source>
</evidence>
<dbReference type="InterPro" id="IPR044730">
    <property type="entry name" value="RNase_H-like_dom_plant"/>
</dbReference>
<dbReference type="Gene3D" id="3.30.420.10">
    <property type="entry name" value="Ribonuclease H-like superfamily/Ribonuclease H"/>
    <property type="match status" value="1"/>
</dbReference>
<keyword evidence="3" id="KW-1185">Reference proteome</keyword>
<dbReference type="PANTHER" id="PTHR47723">
    <property type="entry name" value="OS05G0353850 PROTEIN"/>
    <property type="match status" value="1"/>
</dbReference>
<feature type="domain" description="RNase H type-1" evidence="1">
    <location>
        <begin position="7"/>
        <end position="98"/>
    </location>
</feature>
<name>A0ABR2R1L5_9ROSI</name>
<dbReference type="InterPro" id="IPR036397">
    <property type="entry name" value="RNaseH_sf"/>
</dbReference>